<keyword evidence="5" id="KW-1133">Transmembrane helix</keyword>
<dbReference type="Pfam" id="PF03018">
    <property type="entry name" value="Dirigent"/>
    <property type="match status" value="1"/>
</dbReference>
<evidence type="ECO:0000313" key="6">
    <source>
        <dbReference type="EMBL" id="KAH6827960.1"/>
    </source>
</evidence>
<keyword evidence="3 4" id="KW-0964">Secreted</keyword>
<sequence length="209" mass="22854">MAKQGTIGLILIISYLSVLTAGMYAKKQGRSGYEETNFLRDICGGKEKVVRLRCYVHDLRVGNENPTVYTVATASITPNSPTSFGSINVVDDLVTAEPSINSTEIGRIQGLTTSADLSVNGVALNLNIYFTAGRFNGSTISILGRNQVMNPQRELPVAGGTGAFRFARGYAYQTTYSYDTVTSYAVMEFNIYTTYNSKFNVLDNFDIDI</sequence>
<keyword evidence="5" id="KW-0472">Membrane</keyword>
<comment type="function">
    <text evidence="4">Dirigent proteins impart stereoselectivity on the phenoxy radical-coupling reaction, yielding optically active lignans from two molecules of coniferyl alcohol in the biosynthesis of lignans, flavonolignans, and alkaloids and thus plays a central role in plant secondary metabolism.</text>
</comment>
<gene>
    <name evidence="6" type="ORF">C2S53_019278</name>
</gene>
<evidence type="ECO:0000256" key="2">
    <source>
        <dbReference type="ARBA" id="ARBA00011738"/>
    </source>
</evidence>
<comment type="caution">
    <text evidence="6">The sequence shown here is derived from an EMBL/GenBank/DDBJ whole genome shotgun (WGS) entry which is preliminary data.</text>
</comment>
<organism evidence="6 7">
    <name type="scientific">Perilla frutescens var. hirtella</name>
    <name type="common">Perilla citriodora</name>
    <name type="synonym">Perilla setoyensis</name>
    <dbReference type="NCBI Taxonomy" id="608512"/>
    <lineage>
        <taxon>Eukaryota</taxon>
        <taxon>Viridiplantae</taxon>
        <taxon>Streptophyta</taxon>
        <taxon>Embryophyta</taxon>
        <taxon>Tracheophyta</taxon>
        <taxon>Spermatophyta</taxon>
        <taxon>Magnoliopsida</taxon>
        <taxon>eudicotyledons</taxon>
        <taxon>Gunneridae</taxon>
        <taxon>Pentapetalae</taxon>
        <taxon>asterids</taxon>
        <taxon>lamiids</taxon>
        <taxon>Lamiales</taxon>
        <taxon>Lamiaceae</taxon>
        <taxon>Nepetoideae</taxon>
        <taxon>Elsholtzieae</taxon>
        <taxon>Perilla</taxon>
    </lineage>
</organism>
<evidence type="ECO:0000256" key="5">
    <source>
        <dbReference type="SAM" id="Phobius"/>
    </source>
</evidence>
<comment type="subcellular location">
    <subcellularLocation>
        <location evidence="4">Secreted</location>
        <location evidence="4">Extracellular space</location>
        <location evidence="4">Apoplast</location>
    </subcellularLocation>
</comment>
<comment type="subunit">
    <text evidence="2 4">Homodimer.</text>
</comment>
<dbReference type="EMBL" id="SDAM02000133">
    <property type="protein sequence ID" value="KAH6827960.1"/>
    <property type="molecule type" value="Genomic_DNA"/>
</dbReference>
<dbReference type="GO" id="GO:0048046">
    <property type="term" value="C:apoplast"/>
    <property type="evidence" value="ECO:0007669"/>
    <property type="project" value="UniProtKB-SubCell"/>
</dbReference>
<dbReference type="AlphaFoldDB" id="A0AAD4J687"/>
<dbReference type="Gene3D" id="2.40.480.10">
    <property type="entry name" value="Allene oxide cyclase-like"/>
    <property type="match status" value="1"/>
</dbReference>
<evidence type="ECO:0000313" key="7">
    <source>
        <dbReference type="Proteomes" id="UP001190926"/>
    </source>
</evidence>
<keyword evidence="7" id="KW-1185">Reference proteome</keyword>
<proteinExistence type="inferred from homology"/>
<feature type="transmembrane region" description="Helical" evidence="5">
    <location>
        <begin position="6"/>
        <end position="25"/>
    </location>
</feature>
<reference evidence="6 7" key="1">
    <citation type="journal article" date="2021" name="Nat. Commun.">
        <title>Incipient diploidization of the medicinal plant Perilla within 10,000 years.</title>
        <authorList>
            <person name="Zhang Y."/>
            <person name="Shen Q."/>
            <person name="Leng L."/>
            <person name="Zhang D."/>
            <person name="Chen S."/>
            <person name="Shi Y."/>
            <person name="Ning Z."/>
            <person name="Chen S."/>
        </authorList>
    </citation>
    <scope>NUCLEOTIDE SEQUENCE [LARGE SCALE GENOMIC DNA]</scope>
    <source>
        <strain evidence="7">cv. PC099</strain>
    </source>
</reference>
<protein>
    <recommendedName>
        <fullName evidence="4">Dirigent protein</fullName>
    </recommendedName>
</protein>
<dbReference type="Proteomes" id="UP001190926">
    <property type="component" value="Unassembled WGS sequence"/>
</dbReference>
<dbReference type="InterPro" id="IPR044859">
    <property type="entry name" value="Allene_oxi_cyc_Dirigent"/>
</dbReference>
<dbReference type="InterPro" id="IPR004265">
    <property type="entry name" value="Dirigent"/>
</dbReference>
<evidence type="ECO:0000256" key="1">
    <source>
        <dbReference type="ARBA" id="ARBA00010746"/>
    </source>
</evidence>
<evidence type="ECO:0000256" key="3">
    <source>
        <dbReference type="ARBA" id="ARBA00022525"/>
    </source>
</evidence>
<accession>A0AAD4J687</accession>
<feature type="non-terminal residue" evidence="6">
    <location>
        <position position="209"/>
    </location>
</feature>
<dbReference type="GO" id="GO:0009699">
    <property type="term" value="P:phenylpropanoid biosynthetic process"/>
    <property type="evidence" value="ECO:0007669"/>
    <property type="project" value="UniProtKB-ARBA"/>
</dbReference>
<name>A0AAD4J687_PERFH</name>
<comment type="similarity">
    <text evidence="1 4">Belongs to the plant dirigent protein family.</text>
</comment>
<evidence type="ECO:0000256" key="4">
    <source>
        <dbReference type="RuleBase" id="RU363099"/>
    </source>
</evidence>
<keyword evidence="4" id="KW-0052">Apoplast</keyword>
<keyword evidence="5" id="KW-0812">Transmembrane</keyword>
<dbReference type="PANTHER" id="PTHR21495">
    <property type="entry name" value="NUCLEOPORIN-RELATED"/>
    <property type="match status" value="1"/>
</dbReference>